<reference evidence="1 3" key="2">
    <citation type="journal article" date="2014" name="BMC Genomics">
        <title>An improved genome release (version Mt4.0) for the model legume Medicago truncatula.</title>
        <authorList>
            <person name="Tang H."/>
            <person name="Krishnakumar V."/>
            <person name="Bidwell S."/>
            <person name="Rosen B."/>
            <person name="Chan A."/>
            <person name="Zhou S."/>
            <person name="Gentzbittel L."/>
            <person name="Childs K.L."/>
            <person name="Yandell M."/>
            <person name="Gundlach H."/>
            <person name="Mayer K.F."/>
            <person name="Schwartz D.C."/>
            <person name="Town C.D."/>
        </authorList>
    </citation>
    <scope>GENOME REANNOTATION</scope>
    <source>
        <strain evidence="2 3">cv. Jemalong A17</strain>
    </source>
</reference>
<reference evidence="1 3" key="1">
    <citation type="journal article" date="2011" name="Nature">
        <title>The Medicago genome provides insight into the evolution of rhizobial symbioses.</title>
        <authorList>
            <person name="Young N.D."/>
            <person name="Debelle F."/>
            <person name="Oldroyd G.E."/>
            <person name="Geurts R."/>
            <person name="Cannon S.B."/>
            <person name="Udvardi M.K."/>
            <person name="Benedito V.A."/>
            <person name="Mayer K.F."/>
            <person name="Gouzy J."/>
            <person name="Schoof H."/>
            <person name="Van de Peer Y."/>
            <person name="Proost S."/>
            <person name="Cook D.R."/>
            <person name="Meyers B.C."/>
            <person name="Spannagl M."/>
            <person name="Cheung F."/>
            <person name="De Mita S."/>
            <person name="Krishnakumar V."/>
            <person name="Gundlach H."/>
            <person name="Zhou S."/>
            <person name="Mudge J."/>
            <person name="Bharti A.K."/>
            <person name="Murray J.D."/>
            <person name="Naoumkina M.A."/>
            <person name="Rosen B."/>
            <person name="Silverstein K.A."/>
            <person name="Tang H."/>
            <person name="Rombauts S."/>
            <person name="Zhao P.X."/>
            <person name="Zhou P."/>
            <person name="Barbe V."/>
            <person name="Bardou P."/>
            <person name="Bechner M."/>
            <person name="Bellec A."/>
            <person name="Berger A."/>
            <person name="Berges H."/>
            <person name="Bidwell S."/>
            <person name="Bisseling T."/>
            <person name="Choisne N."/>
            <person name="Couloux A."/>
            <person name="Denny R."/>
            <person name="Deshpande S."/>
            <person name="Dai X."/>
            <person name="Doyle J.J."/>
            <person name="Dudez A.M."/>
            <person name="Farmer A.D."/>
            <person name="Fouteau S."/>
            <person name="Franken C."/>
            <person name="Gibelin C."/>
            <person name="Gish J."/>
            <person name="Goldstein S."/>
            <person name="Gonzalez A.J."/>
            <person name="Green P.J."/>
            <person name="Hallab A."/>
            <person name="Hartog M."/>
            <person name="Hua A."/>
            <person name="Humphray S.J."/>
            <person name="Jeong D.H."/>
            <person name="Jing Y."/>
            <person name="Jocker A."/>
            <person name="Kenton S.M."/>
            <person name="Kim D.J."/>
            <person name="Klee K."/>
            <person name="Lai H."/>
            <person name="Lang C."/>
            <person name="Lin S."/>
            <person name="Macmil S.L."/>
            <person name="Magdelenat G."/>
            <person name="Matthews L."/>
            <person name="McCorrison J."/>
            <person name="Monaghan E.L."/>
            <person name="Mun J.H."/>
            <person name="Najar F.Z."/>
            <person name="Nicholson C."/>
            <person name="Noirot C."/>
            <person name="O'Bleness M."/>
            <person name="Paule C.R."/>
            <person name="Poulain J."/>
            <person name="Prion F."/>
            <person name="Qin B."/>
            <person name="Qu C."/>
            <person name="Retzel E.F."/>
            <person name="Riddle C."/>
            <person name="Sallet E."/>
            <person name="Samain S."/>
            <person name="Samson N."/>
            <person name="Sanders I."/>
            <person name="Saurat O."/>
            <person name="Scarpelli C."/>
            <person name="Schiex T."/>
            <person name="Segurens B."/>
            <person name="Severin A.J."/>
            <person name="Sherrier D.J."/>
            <person name="Shi R."/>
            <person name="Sims S."/>
            <person name="Singer S.R."/>
            <person name="Sinharoy S."/>
            <person name="Sterck L."/>
            <person name="Viollet A."/>
            <person name="Wang B.B."/>
            <person name="Wang K."/>
            <person name="Wang M."/>
            <person name="Wang X."/>
            <person name="Warfsmann J."/>
            <person name="Weissenbach J."/>
            <person name="White D.D."/>
            <person name="White J.D."/>
            <person name="Wiley G.B."/>
            <person name="Wincker P."/>
            <person name="Xing Y."/>
            <person name="Yang L."/>
            <person name="Yao Z."/>
            <person name="Ying F."/>
            <person name="Zhai J."/>
            <person name="Zhou L."/>
            <person name="Zuber A."/>
            <person name="Denarie J."/>
            <person name="Dixon R.A."/>
            <person name="May G.D."/>
            <person name="Schwartz D.C."/>
            <person name="Rogers J."/>
            <person name="Quetier F."/>
            <person name="Town C.D."/>
            <person name="Roe B.A."/>
        </authorList>
    </citation>
    <scope>NUCLEOTIDE SEQUENCE [LARGE SCALE GENOMIC DNA]</scope>
    <source>
        <strain evidence="1">A17</strain>
        <strain evidence="2 3">cv. Jemalong A17</strain>
    </source>
</reference>
<dbReference type="EMBL" id="CM001221">
    <property type="protein sequence ID" value="AES94790.1"/>
    <property type="molecule type" value="Genomic_DNA"/>
</dbReference>
<gene>
    <name evidence="1" type="ordered locus">MTR_5g018340</name>
</gene>
<name>G7K9E7_MEDTR</name>
<dbReference type="Proteomes" id="UP000002051">
    <property type="component" value="Chromosome 5"/>
</dbReference>
<accession>G7K9E7</accession>
<dbReference type="PaxDb" id="3880-AES94790"/>
<reference evidence="2" key="3">
    <citation type="submission" date="2015-04" db="UniProtKB">
        <authorList>
            <consortium name="EnsemblPlants"/>
        </authorList>
    </citation>
    <scope>IDENTIFICATION</scope>
    <source>
        <strain evidence="2">cv. Jemalong A17</strain>
    </source>
</reference>
<keyword evidence="3" id="KW-1185">Reference proteome</keyword>
<organism evidence="1 3">
    <name type="scientific">Medicago truncatula</name>
    <name type="common">Barrel medic</name>
    <name type="synonym">Medicago tribuloides</name>
    <dbReference type="NCBI Taxonomy" id="3880"/>
    <lineage>
        <taxon>Eukaryota</taxon>
        <taxon>Viridiplantae</taxon>
        <taxon>Streptophyta</taxon>
        <taxon>Embryophyta</taxon>
        <taxon>Tracheophyta</taxon>
        <taxon>Spermatophyta</taxon>
        <taxon>Magnoliopsida</taxon>
        <taxon>eudicotyledons</taxon>
        <taxon>Gunneridae</taxon>
        <taxon>Pentapetalae</taxon>
        <taxon>rosids</taxon>
        <taxon>fabids</taxon>
        <taxon>Fabales</taxon>
        <taxon>Fabaceae</taxon>
        <taxon>Papilionoideae</taxon>
        <taxon>50 kb inversion clade</taxon>
        <taxon>NPAAA clade</taxon>
        <taxon>Hologalegina</taxon>
        <taxon>IRL clade</taxon>
        <taxon>Trifolieae</taxon>
        <taxon>Medicago</taxon>
    </lineage>
</organism>
<dbReference type="HOGENOM" id="CLU_2674824_0_0_1"/>
<protein>
    <submittedName>
        <fullName evidence="1 2">Uncharacterized protein</fullName>
    </submittedName>
</protein>
<evidence type="ECO:0000313" key="1">
    <source>
        <dbReference type="EMBL" id="AES94790.1"/>
    </source>
</evidence>
<sequence length="75" mass="8712">MRFQFQSIVSWRDTPIKCEEIPHNRDYKGKYIETKIYSLECKFLQGGGACMVQGSRGRSNNVETRLHSTPFVMPI</sequence>
<dbReference type="EnsemblPlants" id="AES94790">
    <property type="protein sequence ID" value="AES94790"/>
    <property type="gene ID" value="MTR_5g018340"/>
</dbReference>
<evidence type="ECO:0000313" key="3">
    <source>
        <dbReference type="Proteomes" id="UP000002051"/>
    </source>
</evidence>
<dbReference type="AlphaFoldDB" id="G7K9E7"/>
<evidence type="ECO:0000313" key="2">
    <source>
        <dbReference type="EnsemblPlants" id="AES94790"/>
    </source>
</evidence>
<proteinExistence type="predicted"/>